<dbReference type="Gene3D" id="2.70.98.50">
    <property type="entry name" value="putative glycoside hydrolase family protein from bacillus halodurans"/>
    <property type="match status" value="1"/>
</dbReference>
<dbReference type="GO" id="GO:0004560">
    <property type="term" value="F:alpha-L-fucosidase activity"/>
    <property type="evidence" value="ECO:0007669"/>
    <property type="project" value="TreeGrafter"/>
</dbReference>
<feature type="domain" description="Alpha fucosidase A-like C-terminal" evidence="3">
    <location>
        <begin position="653"/>
        <end position="713"/>
    </location>
</feature>
<keyword evidence="6" id="KW-1185">Reference proteome</keyword>
<dbReference type="InterPro" id="IPR008928">
    <property type="entry name" value="6-hairpin_glycosidase_sf"/>
</dbReference>
<feature type="chain" id="PRO_5018093622" evidence="1">
    <location>
        <begin position="20"/>
        <end position="737"/>
    </location>
</feature>
<evidence type="ECO:0000313" key="6">
    <source>
        <dbReference type="Proteomes" id="UP000279089"/>
    </source>
</evidence>
<evidence type="ECO:0000259" key="3">
    <source>
        <dbReference type="Pfam" id="PF21307"/>
    </source>
</evidence>
<dbReference type="Pfam" id="PF14498">
    <property type="entry name" value="Glyco_hyd_65N_2"/>
    <property type="match status" value="1"/>
</dbReference>
<protein>
    <submittedName>
        <fullName evidence="5">Uncharacterized protein</fullName>
    </submittedName>
</protein>
<dbReference type="RefSeq" id="WP_120515893.1">
    <property type="nucleotide sequence ID" value="NZ_QXZY01000004.1"/>
</dbReference>
<dbReference type="Pfam" id="PF21307">
    <property type="entry name" value="Glyco_hydro_95_C"/>
    <property type="match status" value="1"/>
</dbReference>
<name>A0A3N4M8Z0_9BACT</name>
<dbReference type="Proteomes" id="UP000279089">
    <property type="component" value="Unassembled WGS sequence"/>
</dbReference>
<accession>A0A3N4M8Z0</accession>
<dbReference type="InterPro" id="IPR054363">
    <property type="entry name" value="GH95_cat"/>
</dbReference>
<proteinExistence type="predicted"/>
<evidence type="ECO:0000259" key="4">
    <source>
        <dbReference type="Pfam" id="PF22124"/>
    </source>
</evidence>
<dbReference type="PANTHER" id="PTHR31084:SF0">
    <property type="entry name" value="ALPHA-L-FUCOSIDASE 2"/>
    <property type="match status" value="1"/>
</dbReference>
<feature type="signal peptide" evidence="1">
    <location>
        <begin position="1"/>
        <end position="19"/>
    </location>
</feature>
<evidence type="ECO:0000313" key="5">
    <source>
        <dbReference type="EMBL" id="RPD39755.1"/>
    </source>
</evidence>
<dbReference type="SUPFAM" id="SSF48208">
    <property type="entry name" value="Six-hairpin glycosidases"/>
    <property type="match status" value="1"/>
</dbReference>
<evidence type="ECO:0000259" key="2">
    <source>
        <dbReference type="Pfam" id="PF14498"/>
    </source>
</evidence>
<dbReference type="Pfam" id="PF22124">
    <property type="entry name" value="Glyco_hydro_95_cat"/>
    <property type="match status" value="1"/>
</dbReference>
<dbReference type="EMBL" id="RMBX01000010">
    <property type="protein sequence ID" value="RPD39755.1"/>
    <property type="molecule type" value="Genomic_DNA"/>
</dbReference>
<sequence length="737" mass="82452">MKRFLLPMMALVAAMPAFAQLKPSHNFVFPALAKRWDEAMPLGNGMLGALVWEKAGKLRLSLDRVDLWDERPALDLKQYSYKWVEQQVLAKQYDTVQRAMDVPYEAYPWPTKLPGAALEFSLENLGSVTSNELDLATALNTVRFGNGVTAHFYIHASRQTGYFSFENLSAAAPLPELIIPGYNTGRRQGNANSVEGLGLEKLGYPAGKVTQTANSIHYRQPTGQGKYYEVKVSWKQFPGNKVIGEWTISNNQPAQLPELNTALKEPTGWESHAAWWKNFWSKSSVSLPDTLLEKQYYREMYKLGAVARKGAPAISLQAVWTADNGNLPPWKGDFHSDLNTQLSYWPAYTGNHLQEAETFTDWLWAIRPASRQMTKDYFKTEGLNVPGVATITGQPMGGWIQYSLSPSTGAWVSQHMYWQWKYSMDKKLLQTRVYPWIHESATFLENITRLENGQRKLPLSSSPEYHDNSIKAWFTSWTNYDLSLAHFLFGAAAEVSAAMGKPAEAAHWNTVRGQLPALDAGEYGLNVAPGEPLGGSHRHFSQYMGIYPLALLHIGKAKDSAIIKRSLRRIEEKGTRAWVGYSFAWMACIYARANEADSAVKHLGIFASNFVSQNSFHLNGDQKGGQYSGFTYRPFTLEGNFAFAQGIHELLLQQRDGVLEIFPAVPGSWKDVSFTDLRAEGAYLVSAAMVNGKAVSVKIRSEKGGVLRLKLPFASAAWKEQLVMKPGQTLVFTNEDN</sequence>
<dbReference type="PANTHER" id="PTHR31084">
    <property type="entry name" value="ALPHA-L-FUCOSIDASE 2"/>
    <property type="match status" value="1"/>
</dbReference>
<gene>
    <name evidence="5" type="ORF">EG028_19140</name>
</gene>
<feature type="domain" description="Glycosyl hydrolase family 95 N-terminal" evidence="2">
    <location>
        <begin position="33"/>
        <end position="148"/>
    </location>
</feature>
<feature type="domain" description="Glycosyl hydrolase family 95 catalytic" evidence="4">
    <location>
        <begin position="295"/>
        <end position="651"/>
    </location>
</feature>
<dbReference type="InterPro" id="IPR027414">
    <property type="entry name" value="GH95_N_dom"/>
</dbReference>
<keyword evidence="1" id="KW-0732">Signal</keyword>
<dbReference type="GO" id="GO:0005975">
    <property type="term" value="P:carbohydrate metabolic process"/>
    <property type="evidence" value="ECO:0007669"/>
    <property type="project" value="InterPro"/>
</dbReference>
<reference evidence="6" key="1">
    <citation type="submission" date="2018-11" db="EMBL/GenBank/DDBJ databases">
        <title>Chitinophaga lutea sp.nov., isolate from arsenic contaminated soil.</title>
        <authorList>
            <person name="Zong Y."/>
        </authorList>
    </citation>
    <scope>NUCLEOTIDE SEQUENCE [LARGE SCALE GENOMIC DNA]</scope>
    <source>
        <strain evidence="6">YLT18</strain>
    </source>
</reference>
<dbReference type="AlphaFoldDB" id="A0A3N4M8Z0"/>
<comment type="caution">
    <text evidence="5">The sequence shown here is derived from an EMBL/GenBank/DDBJ whole genome shotgun (WGS) entry which is preliminary data.</text>
</comment>
<dbReference type="Gene3D" id="1.50.10.10">
    <property type="match status" value="1"/>
</dbReference>
<evidence type="ECO:0000256" key="1">
    <source>
        <dbReference type="SAM" id="SignalP"/>
    </source>
</evidence>
<organism evidence="5 6">
    <name type="scientific">Chitinophaga barathri</name>
    <dbReference type="NCBI Taxonomy" id="1647451"/>
    <lineage>
        <taxon>Bacteria</taxon>
        <taxon>Pseudomonadati</taxon>
        <taxon>Bacteroidota</taxon>
        <taxon>Chitinophagia</taxon>
        <taxon>Chitinophagales</taxon>
        <taxon>Chitinophagaceae</taxon>
        <taxon>Chitinophaga</taxon>
    </lineage>
</organism>
<dbReference type="OrthoDB" id="9768507at2"/>
<dbReference type="InterPro" id="IPR049053">
    <property type="entry name" value="AFCA-like_C"/>
</dbReference>
<dbReference type="InterPro" id="IPR012341">
    <property type="entry name" value="6hp_glycosidase-like_sf"/>
</dbReference>